<evidence type="ECO:0000256" key="7">
    <source>
        <dbReference type="SAM" id="Phobius"/>
    </source>
</evidence>
<sequence length="463" mass="50429">MSALAEPDEARAIEASAEAEERARKGLESTAVRATFWTVMDYGISMALRVVNSLVLTHLLAPEFFGLMTLVSTLVVGISLISDIGLGPSVIQNANGDDPVLLNTAWTLQILRGVGIFAVVLVLSWPMSLFYHEPQLIGLMLALGLNIVLGAFNSTNILSMSRHMGVRRQFALDISTQIFNLLVTAGCAVAMRSVWALVIGTLASTCYKLILSHNHRVLPGIRNKFCWDPPSVRSLVQFGKWILLATALFFFASQADRLIMGRLISFALLGVYGVAYQVSDIPRAVINAFSNRVVFPFISKMTHLPIEEFRQVFLGYRLRALLAGSVLLALMAHLGGFVVTKVYDHRYHEASWMVPVLALGLWHTLLYSTTFPALLALGKSRYGAIGNGAYLAAVATAIPLGFHFYGMFGAVVAVAAGDFPLYVVGVSGANREGVSTWRQDIQLTVLFAVLLGIGQAIRYAILH</sequence>
<feature type="transmembrane region" description="Helical" evidence="7">
    <location>
        <begin position="258"/>
        <end position="276"/>
    </location>
</feature>
<feature type="transmembrane region" description="Helical" evidence="7">
    <location>
        <begin position="441"/>
        <end position="461"/>
    </location>
</feature>
<evidence type="ECO:0000256" key="5">
    <source>
        <dbReference type="ARBA" id="ARBA00022989"/>
    </source>
</evidence>
<comment type="similarity">
    <text evidence="2">Belongs to the polysaccharide synthase family.</text>
</comment>
<feature type="transmembrane region" description="Helical" evidence="7">
    <location>
        <begin position="106"/>
        <end position="125"/>
    </location>
</feature>
<gene>
    <name evidence="8" type="ORF">ACFPT7_06330</name>
</gene>
<keyword evidence="9" id="KW-1185">Reference proteome</keyword>
<dbReference type="PANTHER" id="PTHR30250">
    <property type="entry name" value="PST FAMILY PREDICTED COLANIC ACID TRANSPORTER"/>
    <property type="match status" value="1"/>
</dbReference>
<keyword evidence="6 7" id="KW-0472">Membrane</keyword>
<dbReference type="RefSeq" id="WP_263337708.1">
    <property type="nucleotide sequence ID" value="NZ_JAGSYH010000004.1"/>
</dbReference>
<keyword evidence="4 7" id="KW-0812">Transmembrane</keyword>
<comment type="caution">
    <text evidence="8">The sequence shown here is derived from an EMBL/GenBank/DDBJ whole genome shotgun (WGS) entry which is preliminary data.</text>
</comment>
<evidence type="ECO:0000256" key="2">
    <source>
        <dbReference type="ARBA" id="ARBA00007430"/>
    </source>
</evidence>
<dbReference type="Proteomes" id="UP001596091">
    <property type="component" value="Unassembled WGS sequence"/>
</dbReference>
<keyword evidence="5 7" id="KW-1133">Transmembrane helix</keyword>
<dbReference type="EMBL" id="JBHSPH010000002">
    <property type="protein sequence ID" value="MFC5861903.1"/>
    <property type="molecule type" value="Genomic_DNA"/>
</dbReference>
<organism evidence="8 9">
    <name type="scientific">Acidicapsa dinghuensis</name>
    <dbReference type="NCBI Taxonomy" id="2218256"/>
    <lineage>
        <taxon>Bacteria</taxon>
        <taxon>Pseudomonadati</taxon>
        <taxon>Acidobacteriota</taxon>
        <taxon>Terriglobia</taxon>
        <taxon>Terriglobales</taxon>
        <taxon>Acidobacteriaceae</taxon>
        <taxon>Acidicapsa</taxon>
    </lineage>
</organism>
<evidence type="ECO:0000256" key="6">
    <source>
        <dbReference type="ARBA" id="ARBA00023136"/>
    </source>
</evidence>
<evidence type="ECO:0000256" key="1">
    <source>
        <dbReference type="ARBA" id="ARBA00004651"/>
    </source>
</evidence>
<evidence type="ECO:0000313" key="8">
    <source>
        <dbReference type="EMBL" id="MFC5861903.1"/>
    </source>
</evidence>
<dbReference type="InterPro" id="IPR050833">
    <property type="entry name" value="Poly_Biosynth_Transport"/>
</dbReference>
<dbReference type="Pfam" id="PF13440">
    <property type="entry name" value="Polysacc_synt_3"/>
    <property type="match status" value="1"/>
</dbReference>
<comment type="subcellular location">
    <subcellularLocation>
        <location evidence="1">Cell membrane</location>
        <topology evidence="1">Multi-pass membrane protein</topology>
    </subcellularLocation>
</comment>
<feature type="transmembrane region" description="Helical" evidence="7">
    <location>
        <begin position="137"/>
        <end position="158"/>
    </location>
</feature>
<feature type="transmembrane region" description="Helical" evidence="7">
    <location>
        <begin position="64"/>
        <end position="86"/>
    </location>
</feature>
<feature type="transmembrane region" description="Helical" evidence="7">
    <location>
        <begin position="389"/>
        <end position="416"/>
    </location>
</feature>
<dbReference type="PANTHER" id="PTHR30250:SF10">
    <property type="entry name" value="LIPOPOLYSACCHARIDE BIOSYNTHESIS PROTEIN WZXC"/>
    <property type="match status" value="1"/>
</dbReference>
<evidence type="ECO:0000313" key="9">
    <source>
        <dbReference type="Proteomes" id="UP001596091"/>
    </source>
</evidence>
<name>A0ABW1ECT9_9BACT</name>
<feature type="transmembrane region" description="Helical" evidence="7">
    <location>
        <begin position="352"/>
        <end position="377"/>
    </location>
</feature>
<evidence type="ECO:0000256" key="4">
    <source>
        <dbReference type="ARBA" id="ARBA00022692"/>
    </source>
</evidence>
<keyword evidence="3" id="KW-1003">Cell membrane</keyword>
<feature type="transmembrane region" description="Helical" evidence="7">
    <location>
        <begin position="320"/>
        <end position="340"/>
    </location>
</feature>
<proteinExistence type="inferred from homology"/>
<accession>A0ABW1ECT9</accession>
<evidence type="ECO:0000256" key="3">
    <source>
        <dbReference type="ARBA" id="ARBA00022475"/>
    </source>
</evidence>
<protein>
    <submittedName>
        <fullName evidence="8">Oligosaccharide flippase family protein</fullName>
    </submittedName>
</protein>
<feature type="transmembrane region" description="Helical" evidence="7">
    <location>
        <begin position="178"/>
        <end position="211"/>
    </location>
</feature>
<reference evidence="9" key="1">
    <citation type="journal article" date="2019" name="Int. J. Syst. Evol. Microbiol.">
        <title>The Global Catalogue of Microorganisms (GCM) 10K type strain sequencing project: providing services to taxonomists for standard genome sequencing and annotation.</title>
        <authorList>
            <consortium name="The Broad Institute Genomics Platform"/>
            <consortium name="The Broad Institute Genome Sequencing Center for Infectious Disease"/>
            <person name="Wu L."/>
            <person name="Ma J."/>
        </authorList>
    </citation>
    <scope>NUCLEOTIDE SEQUENCE [LARGE SCALE GENOMIC DNA]</scope>
    <source>
        <strain evidence="9">JCM 4087</strain>
    </source>
</reference>